<dbReference type="RefSeq" id="WP_284327541.1">
    <property type="nucleotide sequence ID" value="NZ_BSUN01000001.1"/>
</dbReference>
<dbReference type="InterPro" id="IPR050388">
    <property type="entry name" value="ABC_Ni/Peptide_Import"/>
</dbReference>
<dbReference type="Gene3D" id="3.40.50.300">
    <property type="entry name" value="P-loop containing nucleotide triphosphate hydrolases"/>
    <property type="match status" value="1"/>
</dbReference>
<evidence type="ECO:0000256" key="3">
    <source>
        <dbReference type="ARBA" id="ARBA00022448"/>
    </source>
</evidence>
<protein>
    <recommendedName>
        <fullName evidence="7">ABC transporter domain-containing protein</fullName>
    </recommendedName>
</protein>
<evidence type="ECO:0000256" key="2">
    <source>
        <dbReference type="ARBA" id="ARBA00005417"/>
    </source>
</evidence>
<dbReference type="InterPro" id="IPR027417">
    <property type="entry name" value="P-loop_NTPase"/>
</dbReference>
<evidence type="ECO:0000313" key="9">
    <source>
        <dbReference type="Proteomes" id="UP001157125"/>
    </source>
</evidence>
<dbReference type="SUPFAM" id="SSF52540">
    <property type="entry name" value="P-loop containing nucleoside triphosphate hydrolases"/>
    <property type="match status" value="1"/>
</dbReference>
<gene>
    <name evidence="8" type="ORF">GCM10025876_09040</name>
</gene>
<feature type="domain" description="ABC transporter" evidence="7">
    <location>
        <begin position="28"/>
        <end position="138"/>
    </location>
</feature>
<keyword evidence="9" id="KW-1185">Reference proteome</keyword>
<comment type="subcellular location">
    <subcellularLocation>
        <location evidence="1">Membrane</location>
    </subcellularLocation>
</comment>
<dbReference type="EMBL" id="BSUN01000001">
    <property type="protein sequence ID" value="GMA34700.1"/>
    <property type="molecule type" value="Genomic_DNA"/>
</dbReference>
<feature type="compositionally biased region" description="Basic residues" evidence="6">
    <location>
        <begin position="164"/>
        <end position="174"/>
    </location>
</feature>
<dbReference type="Pfam" id="PF00005">
    <property type="entry name" value="ABC_tran"/>
    <property type="match status" value="1"/>
</dbReference>
<dbReference type="Proteomes" id="UP001157125">
    <property type="component" value="Unassembled WGS sequence"/>
</dbReference>
<name>A0ABQ6IAD8_9MICO</name>
<evidence type="ECO:0000256" key="5">
    <source>
        <dbReference type="ARBA" id="ARBA00023136"/>
    </source>
</evidence>
<sequence>MAEPSTVLTVSDLSITYRARGRVVAAVSDVSLSIDAGRCLGLVGESGSGKSTIGSAVQGIIPADGTAQASGAITIAGRDLTPITDPAWSQVRGSDVTSVFQDPMRSLDPTMTIGRMLNRYTGSAEASVAALERVQIRRAGEVLKKYPHQALGRHAPARDDRARPRARASAPHRR</sequence>
<keyword evidence="5" id="KW-0472">Membrane</keyword>
<proteinExistence type="inferred from homology"/>
<comment type="similarity">
    <text evidence="2">Belongs to the ABC transporter superfamily.</text>
</comment>
<keyword evidence="4" id="KW-1003">Cell membrane</keyword>
<organism evidence="8 9">
    <name type="scientific">Demequina litorisediminis</name>
    <dbReference type="NCBI Taxonomy" id="1849022"/>
    <lineage>
        <taxon>Bacteria</taxon>
        <taxon>Bacillati</taxon>
        <taxon>Actinomycetota</taxon>
        <taxon>Actinomycetes</taxon>
        <taxon>Micrococcales</taxon>
        <taxon>Demequinaceae</taxon>
        <taxon>Demequina</taxon>
    </lineage>
</organism>
<comment type="caution">
    <text evidence="8">The sequence shown here is derived from an EMBL/GenBank/DDBJ whole genome shotgun (WGS) entry which is preliminary data.</text>
</comment>
<reference evidence="9" key="1">
    <citation type="journal article" date="2019" name="Int. J. Syst. Evol. Microbiol.">
        <title>The Global Catalogue of Microorganisms (GCM) 10K type strain sequencing project: providing services to taxonomists for standard genome sequencing and annotation.</title>
        <authorList>
            <consortium name="The Broad Institute Genomics Platform"/>
            <consortium name="The Broad Institute Genome Sequencing Center for Infectious Disease"/>
            <person name="Wu L."/>
            <person name="Ma J."/>
        </authorList>
    </citation>
    <scope>NUCLEOTIDE SEQUENCE [LARGE SCALE GENOMIC DNA]</scope>
    <source>
        <strain evidence="9">NBRC 112299</strain>
    </source>
</reference>
<evidence type="ECO:0000259" key="7">
    <source>
        <dbReference type="Pfam" id="PF00005"/>
    </source>
</evidence>
<dbReference type="InterPro" id="IPR003439">
    <property type="entry name" value="ABC_transporter-like_ATP-bd"/>
</dbReference>
<dbReference type="PANTHER" id="PTHR43297">
    <property type="entry name" value="OLIGOPEPTIDE TRANSPORT ATP-BINDING PROTEIN APPD"/>
    <property type="match status" value="1"/>
</dbReference>
<evidence type="ECO:0000256" key="6">
    <source>
        <dbReference type="SAM" id="MobiDB-lite"/>
    </source>
</evidence>
<accession>A0ABQ6IAD8</accession>
<evidence type="ECO:0000313" key="8">
    <source>
        <dbReference type="EMBL" id="GMA34700.1"/>
    </source>
</evidence>
<keyword evidence="3" id="KW-0813">Transport</keyword>
<dbReference type="PANTHER" id="PTHR43297:SF7">
    <property type="entry name" value="D,D-DIPEPTIDE TRANSPORT ATP-BINDING PROTEIN DDPD-RELATED"/>
    <property type="match status" value="1"/>
</dbReference>
<evidence type="ECO:0000256" key="4">
    <source>
        <dbReference type="ARBA" id="ARBA00022475"/>
    </source>
</evidence>
<feature type="region of interest" description="Disordered" evidence="6">
    <location>
        <begin position="145"/>
        <end position="174"/>
    </location>
</feature>
<evidence type="ECO:0000256" key="1">
    <source>
        <dbReference type="ARBA" id="ARBA00004370"/>
    </source>
</evidence>